<evidence type="ECO:0000256" key="1">
    <source>
        <dbReference type="SAM" id="MobiDB-lite"/>
    </source>
</evidence>
<gene>
    <name evidence="3" type="ORF">N865_02870</name>
</gene>
<evidence type="ECO:0000259" key="2">
    <source>
        <dbReference type="PROSITE" id="PS50965"/>
    </source>
</evidence>
<dbReference type="AlphaFoldDB" id="W9GFH5"/>
<organism evidence="3 4">
    <name type="scientific">Intrasporangium oryzae NRRL B-24470</name>
    <dbReference type="NCBI Taxonomy" id="1386089"/>
    <lineage>
        <taxon>Bacteria</taxon>
        <taxon>Bacillati</taxon>
        <taxon>Actinomycetota</taxon>
        <taxon>Actinomycetes</taxon>
        <taxon>Micrococcales</taxon>
        <taxon>Intrasporangiaceae</taxon>
        <taxon>Intrasporangium</taxon>
    </lineage>
</organism>
<sequence length="288" mass="31187">MGTDGGTEGGAELRRMRLRYRGVCRSCGAGLAAGTHAVYDRNNSTVSCIECRPEAAQTSSPAGTAKVHDDEHVHGSAGASARREFERRKSAREARVRGRYPRLGGLLLALSDDPQSTRAWASGADGERRLGGHLDSASGPLLRVLHDRRVPGSRANIDHVAIAPSGVFVIDAKKYRGRPQLRVEGGLLRPRTERLFVGGRDRSRLVDGVLDQCDVVRAALRDSGEVQVRGMLCFLAADWPLIGGDFQTRGVHVLWPKKLTSVLAKHGPLTENHIATIHRQLARALPPA</sequence>
<dbReference type="Pfam" id="PF08378">
    <property type="entry name" value="NERD"/>
    <property type="match status" value="1"/>
</dbReference>
<feature type="compositionally biased region" description="Basic and acidic residues" evidence="1">
    <location>
        <begin position="81"/>
        <end position="92"/>
    </location>
</feature>
<reference evidence="3 4" key="1">
    <citation type="submission" date="2013-08" db="EMBL/GenBank/DDBJ databases">
        <title>Intrasporangium oryzae NRRL B-24470.</title>
        <authorList>
            <person name="Liu H."/>
            <person name="Wang G."/>
        </authorList>
    </citation>
    <scope>NUCLEOTIDE SEQUENCE [LARGE SCALE GENOMIC DNA]</scope>
    <source>
        <strain evidence="3 4">NRRL B-24470</strain>
    </source>
</reference>
<protein>
    <recommendedName>
        <fullName evidence="2">NERD domain-containing protein</fullName>
    </recommendedName>
</protein>
<dbReference type="OrthoDB" id="4246706at2"/>
<accession>W9GFH5</accession>
<evidence type="ECO:0000313" key="4">
    <source>
        <dbReference type="Proteomes" id="UP000019489"/>
    </source>
</evidence>
<keyword evidence="4" id="KW-1185">Reference proteome</keyword>
<name>W9GFH5_9MICO</name>
<dbReference type="STRING" id="1386089.N865_02870"/>
<proteinExistence type="predicted"/>
<comment type="caution">
    <text evidence="3">The sequence shown here is derived from an EMBL/GenBank/DDBJ whole genome shotgun (WGS) entry which is preliminary data.</text>
</comment>
<evidence type="ECO:0000313" key="3">
    <source>
        <dbReference type="EMBL" id="EWT02614.1"/>
    </source>
</evidence>
<dbReference type="InterPro" id="IPR011528">
    <property type="entry name" value="NERD"/>
</dbReference>
<dbReference type="eggNOG" id="ENOG5030KVC">
    <property type="taxonomic scope" value="Bacteria"/>
</dbReference>
<dbReference type="Proteomes" id="UP000019489">
    <property type="component" value="Unassembled WGS sequence"/>
</dbReference>
<dbReference type="PROSITE" id="PS50965">
    <property type="entry name" value="NERD"/>
    <property type="match status" value="1"/>
</dbReference>
<feature type="domain" description="NERD" evidence="2">
    <location>
        <begin position="122"/>
        <end position="229"/>
    </location>
</feature>
<feature type="region of interest" description="Disordered" evidence="1">
    <location>
        <begin position="59"/>
        <end position="92"/>
    </location>
</feature>
<dbReference type="EMBL" id="AWSA01000009">
    <property type="protein sequence ID" value="EWT02614.1"/>
    <property type="molecule type" value="Genomic_DNA"/>
</dbReference>